<organism evidence="1 2">
    <name type="scientific">Halosquirtibacter laminarini</name>
    <dbReference type="NCBI Taxonomy" id="3374600"/>
    <lineage>
        <taxon>Bacteria</taxon>
        <taxon>Pseudomonadati</taxon>
        <taxon>Bacteroidota</taxon>
        <taxon>Bacteroidia</taxon>
        <taxon>Marinilabiliales</taxon>
        <taxon>Prolixibacteraceae</taxon>
        <taxon>Halosquirtibacter</taxon>
    </lineage>
</organism>
<protein>
    <submittedName>
        <fullName evidence="1">Uncharacterized protein</fullName>
    </submittedName>
</protein>
<keyword evidence="2" id="KW-1185">Reference proteome</keyword>
<dbReference type="EMBL" id="CP081303">
    <property type="protein sequence ID" value="QZE14921.1"/>
    <property type="molecule type" value="Genomic_DNA"/>
</dbReference>
<evidence type="ECO:0000313" key="1">
    <source>
        <dbReference type="EMBL" id="QZE14921.1"/>
    </source>
</evidence>
<accession>A0AC61NGZ6</accession>
<dbReference type="Proteomes" id="UP000826212">
    <property type="component" value="Chromosome"/>
</dbReference>
<reference evidence="1" key="1">
    <citation type="submission" date="2021-08" db="EMBL/GenBank/DDBJ databases">
        <title>Novel anaerobic bacterium isolated from sea squirt in East Sea, Republic of Korea.</title>
        <authorList>
            <person name="Nguyen T.H."/>
            <person name="Li Z."/>
            <person name="Lee Y.-J."/>
            <person name="Ko J."/>
            <person name="Kim S.-G."/>
        </authorList>
    </citation>
    <scope>NUCLEOTIDE SEQUENCE</scope>
    <source>
        <strain evidence="1">KCTC 25031</strain>
    </source>
</reference>
<name>A0AC61NGZ6_9BACT</name>
<gene>
    <name evidence="1" type="ORF">K4L44_03530</name>
</gene>
<proteinExistence type="predicted"/>
<sequence>MKNRIQNLAFNRLFKRVKEKRRSANPYKLEEAKHIGIIWNMDDPDAPKSIQKIINELKRPGCFIHTLAFSRKANVTEKQSIHNIILTPKNTSWTGKPKEQEAEEFINTSFDILIDLSIKHEFSLIYALAMNNSRFKLTCNSEHYEFADLFIQAPNKSILDIYDLMKEYVSKF</sequence>
<evidence type="ECO:0000313" key="2">
    <source>
        <dbReference type="Proteomes" id="UP000826212"/>
    </source>
</evidence>